<feature type="disulfide bond" evidence="19">
    <location>
        <begin position="503"/>
        <end position="517"/>
    </location>
</feature>
<evidence type="ECO:0000256" key="17">
    <source>
        <dbReference type="ARBA" id="ARBA00023170"/>
    </source>
</evidence>
<dbReference type="PANTHER" id="PTHR10082">
    <property type="entry name" value="INTEGRIN BETA SUBUNIT"/>
    <property type="match status" value="1"/>
</dbReference>
<dbReference type="PANTHER" id="PTHR10082:SF60">
    <property type="entry name" value="INTEGRIN BETA-PS"/>
    <property type="match status" value="1"/>
</dbReference>
<dbReference type="Gene3D" id="3.30.1680.10">
    <property type="entry name" value="ligand-binding face of the semaphorins, domain 2"/>
    <property type="match status" value="1"/>
</dbReference>
<feature type="disulfide bond" evidence="19">
    <location>
        <begin position="40"/>
        <end position="50"/>
    </location>
</feature>
<dbReference type="InterPro" id="IPR002369">
    <property type="entry name" value="Integrin_bsu_VWA"/>
</dbReference>
<organism evidence="26 28">
    <name type="scientific">Trichuris muris</name>
    <name type="common">Mouse whipworm</name>
    <dbReference type="NCBI Taxonomy" id="70415"/>
    <lineage>
        <taxon>Eukaryota</taxon>
        <taxon>Metazoa</taxon>
        <taxon>Ecdysozoa</taxon>
        <taxon>Nematoda</taxon>
        <taxon>Enoplea</taxon>
        <taxon>Dorylaimia</taxon>
        <taxon>Trichinellida</taxon>
        <taxon>Trichuridae</taxon>
        <taxon>Trichuris</taxon>
    </lineage>
</organism>
<feature type="domain" description="Integrin beta subunit tail" evidence="25">
    <location>
        <begin position="647"/>
        <end position="731"/>
    </location>
</feature>
<evidence type="ECO:0000256" key="10">
    <source>
        <dbReference type="ARBA" id="ARBA00022837"/>
    </source>
</evidence>
<feature type="disulfide bond" evidence="19">
    <location>
        <begin position="558"/>
        <end position="563"/>
    </location>
</feature>
<dbReference type="InterPro" id="IPR036349">
    <property type="entry name" value="Integrin_bsu_tail_dom_sf"/>
</dbReference>
<feature type="disulfide bond" evidence="19">
    <location>
        <begin position="577"/>
        <end position="582"/>
    </location>
</feature>
<feature type="disulfide bond" evidence="19">
    <location>
        <begin position="541"/>
        <end position="556"/>
    </location>
</feature>
<evidence type="ECO:0000256" key="11">
    <source>
        <dbReference type="ARBA" id="ARBA00022842"/>
    </source>
</evidence>
<feature type="disulfide bond" evidence="19">
    <location>
        <begin position="618"/>
        <end position="669"/>
    </location>
</feature>
<dbReference type="InterPro" id="IPR057073">
    <property type="entry name" value="EGF_integrin_2"/>
</dbReference>
<dbReference type="GO" id="GO:0046872">
    <property type="term" value="F:metal ion binding"/>
    <property type="evidence" value="ECO:0007669"/>
    <property type="project" value="UniProtKB-KW"/>
</dbReference>
<evidence type="ECO:0000256" key="13">
    <source>
        <dbReference type="ARBA" id="ARBA00022989"/>
    </source>
</evidence>
<dbReference type="Pfam" id="PF17205">
    <property type="entry name" value="PSI_integrin"/>
    <property type="match status" value="1"/>
</dbReference>
<dbReference type="Proteomes" id="UP000046395">
    <property type="component" value="Unassembled WGS sequence"/>
</dbReference>
<feature type="disulfide bond" evidence="19">
    <location>
        <begin position="460"/>
        <end position="464"/>
    </location>
</feature>
<feature type="disulfide bond" evidence="19">
    <location>
        <begin position="584"/>
        <end position="593"/>
    </location>
</feature>
<feature type="disulfide bond" evidence="19">
    <location>
        <begin position="492"/>
        <end position="501"/>
    </location>
</feature>
<evidence type="ECO:0000256" key="16">
    <source>
        <dbReference type="ARBA" id="ARBA00023157"/>
    </source>
</evidence>
<evidence type="ECO:0000256" key="5">
    <source>
        <dbReference type="ARBA" id="ARBA00022553"/>
    </source>
</evidence>
<keyword evidence="26" id="KW-1185">Reference proteome</keyword>
<evidence type="ECO:0000256" key="19">
    <source>
        <dbReference type="PIRSR" id="PIRSR002512-1"/>
    </source>
</evidence>
<dbReference type="Pfam" id="PF07965">
    <property type="entry name" value="Integrin_B_tail"/>
    <property type="match status" value="1"/>
</dbReference>
<sequence length="803" mass="89838">MTMVLAVVLFAIAFDWVNGQSDSNVSGFPCHALSRENYTCEHCVQQHPTCAWCTMPGYDDNNRHSRCDTLERLKNNGCFDDLIENPRTAYSIVRDEPLSNAGETEEESEAVQLQPQEIMITMRPKDVLSFDVTFRQAVDYPVDLYYLMDLSFSMADDKQKLTELGDLLSERMRKITRNFRLGFGSFVDKKVMPFVDARPDKANRPCDTCVQPYGFKNHMRLTKDTRRFAREVNESAVSGNLDAPEGGFDAIVQALTCTDEIGWREKSRKMIVFSTDAGFHYAGDGRLGGLVVPNDGSCHLDKSGYYSMSTEFDYPSISQIHQKIRETQANMIFAVTEEQLSLYQRLRSALPEISASVGKLANDSSNVVELVQEQYDKISQKIVMVDNVNASQGIQISYATACKGKIVNRTNVCSGIKVGDTVTFNISLEVTRCTEQREFLIKIGPSGLSDVLIIRLNVLCDCSCTSKPLDSITRKAKYCNGNGDLVCGVCQCYNNRVGRRCECEAPGMSTVALDMMCRKNNDSRAPICEGRGDCDCGRCVCFKRENINEVYSGQFCECDNFNCPRHKKKLCAGHGDCVCQQCKCHPGWVGRACECPVSQDSCIATNGKICNGRGVCECGVCKCFTDPEGIRYSGPTCEICPTCPTKCVEYKPCVMCQQFQTGPYNESMCAQCPFTVIPVDELPETNRSGVKCQFVDQADDCTFYFLYELDPDTDNVTVWVRKEKDCPPPVPVLAIVLGVIAGIVLIGLILLLIWKLLTMIHDRREYARFEKERLMAKWDTGENPIFHPATTTFRNPAYGGNRL</sequence>
<feature type="signal peptide" evidence="22">
    <location>
        <begin position="1"/>
        <end position="19"/>
    </location>
</feature>
<dbReference type="GO" id="GO:0033627">
    <property type="term" value="P:cell adhesion mediated by integrin"/>
    <property type="evidence" value="ECO:0007669"/>
    <property type="project" value="TreeGrafter"/>
</dbReference>
<dbReference type="GO" id="GO:0005925">
    <property type="term" value="C:focal adhesion"/>
    <property type="evidence" value="ECO:0007669"/>
    <property type="project" value="TreeGrafter"/>
</dbReference>
<keyword evidence="16 19" id="KW-1015">Disulfide bond</keyword>
<dbReference type="Gene3D" id="2.60.40.1510">
    <property type="entry name" value="ntegrin, alpha v. Chain A, domain 3"/>
    <property type="match status" value="1"/>
</dbReference>
<dbReference type="GO" id="GO:0005178">
    <property type="term" value="F:integrin binding"/>
    <property type="evidence" value="ECO:0007669"/>
    <property type="project" value="TreeGrafter"/>
</dbReference>
<dbReference type="SMART" id="SM01241">
    <property type="entry name" value="Integrin_b_cyt"/>
    <property type="match status" value="1"/>
</dbReference>
<evidence type="ECO:0000256" key="20">
    <source>
        <dbReference type="RuleBase" id="RU000633"/>
    </source>
</evidence>
<dbReference type="GO" id="GO:0016477">
    <property type="term" value="P:cell migration"/>
    <property type="evidence" value="ECO:0007669"/>
    <property type="project" value="TreeGrafter"/>
</dbReference>
<evidence type="ECO:0000313" key="28">
    <source>
        <dbReference type="WBParaSite" id="TMUE_2000006513.1"/>
    </source>
</evidence>
<evidence type="ECO:0000313" key="27">
    <source>
        <dbReference type="WBParaSite" id="TMUE_0000000271.1"/>
    </source>
</evidence>
<dbReference type="InterPro" id="IPR036465">
    <property type="entry name" value="vWFA_dom_sf"/>
</dbReference>
<feature type="disulfide bond" evidence="19">
    <location>
        <begin position="206"/>
        <end position="209"/>
    </location>
</feature>
<feature type="disulfide bond" evidence="19">
    <location>
        <begin position="653"/>
        <end position="726"/>
    </location>
</feature>
<keyword evidence="14 20" id="KW-0401">Integrin</keyword>
<comment type="subcellular location">
    <subcellularLocation>
        <location evidence="1 20">Cell membrane</location>
        <topology evidence="1 20">Single-pass type I membrane protein</topology>
    </subcellularLocation>
</comment>
<dbReference type="PROSITE" id="PS52047">
    <property type="entry name" value="I_EGF_2"/>
    <property type="match status" value="2"/>
</dbReference>
<dbReference type="STRING" id="70415.A0A5S6QH31"/>
<dbReference type="Pfam" id="PF08725">
    <property type="entry name" value="Integrin_b_cyt"/>
    <property type="match status" value="1"/>
</dbReference>
<keyword evidence="3" id="KW-1003">Cell membrane</keyword>
<dbReference type="WBParaSite" id="TMUE_0000000271.1">
    <property type="protein sequence ID" value="TMUE_0000000271.1"/>
    <property type="gene ID" value="WBGene00296212"/>
</dbReference>
<keyword evidence="8 22" id="KW-0732">Signal</keyword>
<name>A0A5S6QH31_TRIMR</name>
<dbReference type="Pfam" id="PF23105">
    <property type="entry name" value="EGF_integrin"/>
    <property type="match status" value="2"/>
</dbReference>
<dbReference type="InterPro" id="IPR015812">
    <property type="entry name" value="Integrin_bsu"/>
</dbReference>
<evidence type="ECO:0000256" key="3">
    <source>
        <dbReference type="ARBA" id="ARBA00022475"/>
    </source>
</evidence>
<keyword evidence="9" id="KW-0677">Repeat</keyword>
<dbReference type="PRINTS" id="PR01186">
    <property type="entry name" value="INTEGRINB"/>
</dbReference>
<dbReference type="SUPFAM" id="SSF103575">
    <property type="entry name" value="Plexin repeat"/>
    <property type="match status" value="1"/>
</dbReference>
<dbReference type="GO" id="GO:0008305">
    <property type="term" value="C:integrin complex"/>
    <property type="evidence" value="ECO:0007669"/>
    <property type="project" value="TreeGrafter"/>
</dbReference>
<dbReference type="InterPro" id="IPR032695">
    <property type="entry name" value="Integrin_dom_sf"/>
</dbReference>
<keyword evidence="4" id="KW-0245">EGF-like domain</keyword>
<reference evidence="26" key="2">
    <citation type="submission" date="2014-03" db="EMBL/GenBank/DDBJ databases">
        <title>The whipworm genome and dual-species transcriptomics of an intimate host-pathogen interaction.</title>
        <authorList>
            <person name="Foth B.J."/>
            <person name="Tsai I.J."/>
            <person name="Reid A.J."/>
            <person name="Bancroft A.J."/>
            <person name="Nichol S."/>
            <person name="Tracey A."/>
            <person name="Holroyd N."/>
            <person name="Cotton J.A."/>
            <person name="Stanley E.J."/>
            <person name="Zarowiecki M."/>
            <person name="Liu J.Z."/>
            <person name="Huckvale T."/>
            <person name="Cooper P.J."/>
            <person name="Grencis R.K."/>
            <person name="Berriman M."/>
        </authorList>
    </citation>
    <scope>NUCLEOTIDE SEQUENCE [LARGE SCALE GENOMIC DNA]</scope>
    <source>
        <strain evidence="26">Edinburgh</strain>
    </source>
</reference>
<dbReference type="SMART" id="SM00187">
    <property type="entry name" value="INB"/>
    <property type="match status" value="1"/>
</dbReference>
<dbReference type="PROSITE" id="PS00243">
    <property type="entry name" value="I_EGF_1"/>
    <property type="match status" value="1"/>
</dbReference>
<dbReference type="WBParaSite" id="TMUE_2000006513.1">
    <property type="protein sequence ID" value="TMUE_2000006513.1"/>
    <property type="gene ID" value="WBGene00299630"/>
</dbReference>
<evidence type="ECO:0000256" key="8">
    <source>
        <dbReference type="ARBA" id="ARBA00022729"/>
    </source>
</evidence>
<evidence type="ECO:0000256" key="21">
    <source>
        <dbReference type="SAM" id="Phobius"/>
    </source>
</evidence>
<evidence type="ECO:0000256" key="18">
    <source>
        <dbReference type="ARBA" id="ARBA00023180"/>
    </source>
</evidence>
<evidence type="ECO:0000259" key="25">
    <source>
        <dbReference type="SMART" id="SM01242"/>
    </source>
</evidence>
<protein>
    <recommendedName>
        <fullName evidence="20">Integrin beta</fullName>
    </recommendedName>
</protein>
<keyword evidence="6 20" id="KW-0812">Transmembrane</keyword>
<dbReference type="Gene3D" id="3.40.50.410">
    <property type="entry name" value="von Willebrand factor, type A domain"/>
    <property type="match status" value="1"/>
</dbReference>
<feature type="disulfide bond" evidence="19">
    <location>
        <begin position="43"/>
        <end position="78"/>
    </location>
</feature>
<feature type="disulfide bond" evidence="19">
    <location>
        <begin position="623"/>
        <end position="637"/>
    </location>
</feature>
<keyword evidence="12 20" id="KW-0130">Cell adhesion</keyword>
<evidence type="ECO:0000259" key="23">
    <source>
        <dbReference type="SMART" id="SM00187"/>
    </source>
</evidence>
<dbReference type="FunFam" id="2.10.25.10:FF:000043">
    <property type="entry name" value="Integrin beta"/>
    <property type="match status" value="1"/>
</dbReference>
<keyword evidence="10" id="KW-0106">Calcium</keyword>
<feature type="disulfide bond" evidence="19">
    <location>
        <begin position="616"/>
        <end position="621"/>
    </location>
</feature>
<dbReference type="Gene3D" id="2.10.25.10">
    <property type="entry name" value="Laminin"/>
    <property type="match status" value="4"/>
</dbReference>
<evidence type="ECO:0000256" key="12">
    <source>
        <dbReference type="ARBA" id="ARBA00022889"/>
    </source>
</evidence>
<keyword evidence="18" id="KW-0325">Glycoprotein</keyword>
<dbReference type="InterPro" id="IPR012896">
    <property type="entry name" value="Integrin_bsu_tail"/>
</dbReference>
<evidence type="ECO:0000256" key="14">
    <source>
        <dbReference type="ARBA" id="ARBA00023037"/>
    </source>
</evidence>
<dbReference type="GO" id="GO:0007160">
    <property type="term" value="P:cell-matrix adhesion"/>
    <property type="evidence" value="ECO:0007669"/>
    <property type="project" value="TreeGrafter"/>
</dbReference>
<evidence type="ECO:0000256" key="7">
    <source>
        <dbReference type="ARBA" id="ARBA00022723"/>
    </source>
</evidence>
<dbReference type="AlphaFoldDB" id="A0A5S6QH31"/>
<reference evidence="26" key="1">
    <citation type="submission" date="2013-11" db="EMBL/GenBank/DDBJ databases">
        <authorList>
            <person name="Aslett M."/>
        </authorList>
    </citation>
    <scope>NUCLEOTIDE SEQUENCE [LARGE SCALE GENOMIC DNA]</scope>
    <source>
        <strain evidence="26">Edinburgh</strain>
    </source>
</reference>
<dbReference type="InterPro" id="IPR057243">
    <property type="entry name" value="Integrin_I-EGF_CS"/>
</dbReference>
<dbReference type="PIRSF" id="PIRSF002512">
    <property type="entry name" value="Integrin_B"/>
    <property type="match status" value="1"/>
</dbReference>
<evidence type="ECO:0000256" key="6">
    <source>
        <dbReference type="ARBA" id="ARBA00022692"/>
    </source>
</evidence>
<feature type="disulfide bond" evidence="19">
    <location>
        <begin position="640"/>
        <end position="643"/>
    </location>
</feature>
<evidence type="ECO:0000256" key="15">
    <source>
        <dbReference type="ARBA" id="ARBA00023136"/>
    </source>
</evidence>
<dbReference type="SMART" id="SM01242">
    <property type="entry name" value="Integrin_B_tail"/>
    <property type="match status" value="1"/>
</dbReference>
<dbReference type="Gene3D" id="1.20.5.100">
    <property type="entry name" value="Cytochrome c1, transmembrane anchor, C-terminal"/>
    <property type="match status" value="1"/>
</dbReference>
<dbReference type="InterPro" id="IPR033760">
    <property type="entry name" value="Integrin_beta_N"/>
</dbReference>
<keyword evidence="11" id="KW-0460">Magnesium</keyword>
<feature type="domain" description="Integrin beta subunit cytoplasmic" evidence="24">
    <location>
        <begin position="755"/>
        <end position="801"/>
    </location>
</feature>
<feature type="transmembrane region" description="Helical" evidence="21">
    <location>
        <begin position="732"/>
        <end position="754"/>
    </location>
</feature>
<evidence type="ECO:0000313" key="26">
    <source>
        <dbReference type="Proteomes" id="UP000046395"/>
    </source>
</evidence>
<evidence type="ECO:0000256" key="2">
    <source>
        <dbReference type="ARBA" id="ARBA00007449"/>
    </source>
</evidence>
<dbReference type="SUPFAM" id="SSF69179">
    <property type="entry name" value="Integrin domains"/>
    <property type="match status" value="1"/>
</dbReference>
<keyword evidence="13 21" id="KW-1133">Transmembrane helix</keyword>
<keyword evidence="7" id="KW-0479">Metal-binding</keyword>
<feature type="disulfide bond" evidence="19">
    <location>
        <begin position="487"/>
        <end position="528"/>
    </location>
</feature>
<feature type="disulfide bond" evidence="19">
    <location>
        <begin position="579"/>
        <end position="610"/>
    </location>
</feature>
<proteinExistence type="inferred from homology"/>
<dbReference type="GO" id="GO:0007229">
    <property type="term" value="P:integrin-mediated signaling pathway"/>
    <property type="evidence" value="ECO:0007669"/>
    <property type="project" value="UniProtKB-KW"/>
</dbReference>
<feature type="disulfide bond" evidence="19">
    <location>
        <begin position="257"/>
        <end position="298"/>
    </location>
</feature>
<feature type="disulfide bond" evidence="19">
    <location>
        <begin position="534"/>
        <end position="539"/>
    </location>
</feature>
<feature type="disulfide bond" evidence="19">
    <location>
        <begin position="402"/>
        <end position="413"/>
    </location>
</feature>
<keyword evidence="5" id="KW-0597">Phosphoprotein</keyword>
<feature type="disulfide bond" evidence="19">
    <location>
        <begin position="647"/>
        <end position="656"/>
    </location>
</feature>
<dbReference type="FunFam" id="3.40.50.410:FF:000002">
    <property type="entry name" value="Integrin beta"/>
    <property type="match status" value="1"/>
</dbReference>
<evidence type="ECO:0000256" key="22">
    <source>
        <dbReference type="SAM" id="SignalP"/>
    </source>
</evidence>
<reference evidence="27 28" key="3">
    <citation type="submission" date="2019-12" db="UniProtKB">
        <authorList>
            <consortium name="WormBaseParasite"/>
        </authorList>
    </citation>
    <scope>IDENTIFICATION</scope>
</reference>
<dbReference type="SUPFAM" id="SSF53300">
    <property type="entry name" value="vWA-like"/>
    <property type="match status" value="1"/>
</dbReference>
<keyword evidence="17" id="KW-0675">Receptor</keyword>
<evidence type="ECO:0000256" key="1">
    <source>
        <dbReference type="ARBA" id="ARBA00004251"/>
    </source>
</evidence>
<feature type="disulfide bond" evidence="19">
    <location>
        <begin position="53"/>
        <end position="67"/>
    </location>
</feature>
<feature type="chain" id="PRO_5044624295" description="Integrin beta" evidence="22">
    <location>
        <begin position="20"/>
        <end position="803"/>
    </location>
</feature>
<keyword evidence="15 21" id="KW-0472">Membrane</keyword>
<dbReference type="GO" id="GO:0009986">
    <property type="term" value="C:cell surface"/>
    <property type="evidence" value="ECO:0007669"/>
    <property type="project" value="TreeGrafter"/>
</dbReference>
<comment type="similarity">
    <text evidence="2 20">Belongs to the integrin beta chain family.</text>
</comment>
<evidence type="ECO:0000256" key="4">
    <source>
        <dbReference type="ARBA" id="ARBA00022536"/>
    </source>
</evidence>
<accession>A0A5S6QH31</accession>
<feature type="disulfide bond" evidence="19">
    <location>
        <begin position="595"/>
        <end position="602"/>
    </location>
</feature>
<evidence type="ECO:0000256" key="9">
    <source>
        <dbReference type="ARBA" id="ARBA00022737"/>
    </source>
</evidence>
<evidence type="ECO:0000259" key="24">
    <source>
        <dbReference type="SMART" id="SM01241"/>
    </source>
</evidence>
<dbReference type="FunFam" id="2.10.25.10:FF:000155">
    <property type="entry name" value="Integrin beta"/>
    <property type="match status" value="1"/>
</dbReference>
<dbReference type="SUPFAM" id="SSF57196">
    <property type="entry name" value="EGF/Laminin"/>
    <property type="match status" value="2"/>
</dbReference>
<dbReference type="FunFam" id="1.20.5.100:FF:000002">
    <property type="entry name" value="Integrin beta"/>
    <property type="match status" value="1"/>
</dbReference>
<dbReference type="Gene3D" id="4.10.1240.30">
    <property type="match status" value="1"/>
</dbReference>
<feature type="domain" description="Integrin beta subunit VWA" evidence="23">
    <location>
        <begin position="39"/>
        <end position="462"/>
    </location>
</feature>
<feature type="disulfide bond" evidence="19">
    <location>
        <begin position="536"/>
        <end position="571"/>
    </location>
</feature>
<dbReference type="Pfam" id="PF00362">
    <property type="entry name" value="Integrin_beta"/>
    <property type="match status" value="1"/>
</dbReference>
<dbReference type="InterPro" id="IPR040622">
    <property type="entry name" value="EGF_integrin_1"/>
</dbReference>
<dbReference type="SUPFAM" id="SSF69687">
    <property type="entry name" value="Integrin beta tail domain"/>
    <property type="match status" value="1"/>
</dbReference>
<dbReference type="GO" id="GO:0098609">
    <property type="term" value="P:cell-cell adhesion"/>
    <property type="evidence" value="ECO:0007669"/>
    <property type="project" value="TreeGrafter"/>
</dbReference>
<dbReference type="InterPro" id="IPR014836">
    <property type="entry name" value="Integrin_bsu_cyt_dom"/>
</dbReference>
<dbReference type="Pfam" id="PF18372">
    <property type="entry name" value="I-EGF_1"/>
    <property type="match status" value="1"/>
</dbReference>